<dbReference type="SUPFAM" id="SSF51984">
    <property type="entry name" value="MurCD N-terminal domain"/>
    <property type="match status" value="1"/>
</dbReference>
<evidence type="ECO:0000313" key="1">
    <source>
        <dbReference type="EMBL" id="CAM74092.1"/>
    </source>
</evidence>
<dbReference type="Gene3D" id="3.40.50.720">
    <property type="entry name" value="NAD(P)-binding Rossmann-like Domain"/>
    <property type="match status" value="1"/>
</dbReference>
<dbReference type="AlphaFoldDB" id="A4TTY5"/>
<gene>
    <name evidence="1" type="ORF">MGR_1111</name>
</gene>
<accession>A4TTY5</accession>
<sequence>MIRFPFLTDNRVVVLGLSKSGSATVRALVESGARVTG</sequence>
<evidence type="ECO:0008006" key="2">
    <source>
        <dbReference type="Google" id="ProtNLM"/>
    </source>
</evidence>
<protein>
    <recommendedName>
        <fullName evidence="2">UDP-N-acetylmuramoyl-L-alanine--D-glutamate ligase</fullName>
    </recommendedName>
</protein>
<organism evidence="1">
    <name type="scientific">Magnetospirillum gryphiswaldense</name>
    <dbReference type="NCBI Taxonomy" id="55518"/>
    <lineage>
        <taxon>Bacteria</taxon>
        <taxon>Pseudomonadati</taxon>
        <taxon>Pseudomonadota</taxon>
        <taxon>Alphaproteobacteria</taxon>
        <taxon>Rhodospirillales</taxon>
        <taxon>Rhodospirillaceae</taxon>
        <taxon>Magnetospirillum</taxon>
    </lineage>
</organism>
<reference evidence="1" key="1">
    <citation type="journal article" date="2007" name="J. Bacteriol.">
        <title>Comparative genome analysis of four magnetotactic bacteria reveals a complex set of group-specific genes implicated in magnetosome biomineralization and function.</title>
        <authorList>
            <person name="Richter M."/>
            <person name="Kube M."/>
            <person name="Bazylinski D.A."/>
            <person name="Lombardot T."/>
            <person name="Gloeckner F.O."/>
            <person name="Reinhardt R."/>
            <person name="Schueler D."/>
        </authorList>
    </citation>
    <scope>NUCLEOTIDE SEQUENCE</scope>
    <source>
        <strain evidence="1">MSR-1</strain>
    </source>
</reference>
<name>A4TTY5_9PROT</name>
<proteinExistence type="predicted"/>
<dbReference type="EMBL" id="CU459003">
    <property type="protein sequence ID" value="CAM74092.1"/>
    <property type="molecule type" value="Genomic_DNA"/>
</dbReference>